<evidence type="ECO:0000256" key="1">
    <source>
        <dbReference type="PROSITE-ProRule" id="PRU00076"/>
    </source>
</evidence>
<dbReference type="PROSITE" id="PS50026">
    <property type="entry name" value="EGF_3"/>
    <property type="match status" value="1"/>
</dbReference>
<feature type="disulfide bond" evidence="1">
    <location>
        <begin position="43"/>
        <end position="52"/>
    </location>
</feature>
<feature type="domain" description="EGF-like" evidence="3">
    <location>
        <begin position="18"/>
        <end position="53"/>
    </location>
</feature>
<evidence type="ECO:0000259" key="3">
    <source>
        <dbReference type="PROSITE" id="PS50026"/>
    </source>
</evidence>
<dbReference type="AlphaFoldDB" id="A0A1Y2EE51"/>
<name>A0A1Y2EE51_9PEZI</name>
<dbReference type="RefSeq" id="XP_040719362.1">
    <property type="nucleotide sequence ID" value="XM_040859708.1"/>
</dbReference>
<dbReference type="STRING" id="1141098.A0A1Y2EE51"/>
<dbReference type="CDD" id="cd08994">
    <property type="entry name" value="GH43_62_32_68_117_130-like"/>
    <property type="match status" value="1"/>
</dbReference>
<keyword evidence="1" id="KW-1015">Disulfide bond</keyword>
<reference evidence="4 5" key="1">
    <citation type="submission" date="2016-07" db="EMBL/GenBank/DDBJ databases">
        <title>Pervasive Adenine N6-methylation of Active Genes in Fungi.</title>
        <authorList>
            <consortium name="DOE Joint Genome Institute"/>
            <person name="Mondo S.J."/>
            <person name="Dannebaum R.O."/>
            <person name="Kuo R.C."/>
            <person name="Labutti K."/>
            <person name="Haridas S."/>
            <person name="Kuo A."/>
            <person name="Salamov A."/>
            <person name="Ahrendt S.R."/>
            <person name="Lipzen A."/>
            <person name="Sullivan W."/>
            <person name="Andreopoulos W.B."/>
            <person name="Clum A."/>
            <person name="Lindquist E."/>
            <person name="Daum C."/>
            <person name="Ramamoorthy G.K."/>
            <person name="Gryganskyi A."/>
            <person name="Culley D."/>
            <person name="Magnuson J.K."/>
            <person name="James T.Y."/>
            <person name="O'Malley M.A."/>
            <person name="Stajich J.E."/>
            <person name="Spatafora J.W."/>
            <person name="Visel A."/>
            <person name="Grigoriev I.V."/>
        </authorList>
    </citation>
    <scope>NUCLEOTIDE SEQUENCE [LARGE SCALE GENOMIC DNA]</scope>
    <source>
        <strain evidence="4 5">CBS 129021</strain>
    </source>
</reference>
<dbReference type="InParanoid" id="A0A1Y2EE51"/>
<protein>
    <recommendedName>
        <fullName evidence="3">EGF-like domain-containing protein</fullName>
    </recommendedName>
</protein>
<dbReference type="PROSITE" id="PS01186">
    <property type="entry name" value="EGF_2"/>
    <property type="match status" value="1"/>
</dbReference>
<evidence type="ECO:0000256" key="2">
    <source>
        <dbReference type="SAM" id="SignalP"/>
    </source>
</evidence>
<evidence type="ECO:0000313" key="4">
    <source>
        <dbReference type="EMBL" id="ORY69075.1"/>
    </source>
</evidence>
<keyword evidence="2" id="KW-0732">Signal</keyword>
<sequence>MQKIEIQILLFTFLLVKTAQGCFFDEDCSLNGVCSPVDQTCICDPGWKSDDCGELDLLPATRWTGYNYTNVTLSDQYSTKGNSSWGGSIIHDRHDKQLFHLFVDQFAHGCGLSGWRPFSTVIRAESRTGPAGPYHFVQEIFGTFRHNAATVWSPADEKYLLYTIGVETDTPDTCKSYKWANNISISSAPEVQGPWTPFEYLINGTNPSPWPLWEEENPTSKVLLAVEDNFIFSASDFSSPYNQIKSMPWNTSDYSNHWTEDPFLWRDKRSNWHILCHWMIDITERGEKYPRVGGHMFSRSLTGKWTFKLQEVYNTTVHFSDGGRTDYYRRERPRLFLSDDGDFTPLYLINGVQEFNSSASYTLIQPIGRGSGSLGIAQL</sequence>
<dbReference type="EMBL" id="MCFJ01000003">
    <property type="protein sequence ID" value="ORY69075.1"/>
    <property type="molecule type" value="Genomic_DNA"/>
</dbReference>
<evidence type="ECO:0000313" key="5">
    <source>
        <dbReference type="Proteomes" id="UP000193689"/>
    </source>
</evidence>
<dbReference type="GeneID" id="63775920"/>
<keyword evidence="5" id="KW-1185">Reference proteome</keyword>
<comment type="caution">
    <text evidence="1">Lacks conserved residue(s) required for the propagation of feature annotation.</text>
</comment>
<dbReference type="Proteomes" id="UP000193689">
    <property type="component" value="Unassembled WGS sequence"/>
</dbReference>
<organism evidence="4 5">
    <name type="scientific">Pseudomassariella vexata</name>
    <dbReference type="NCBI Taxonomy" id="1141098"/>
    <lineage>
        <taxon>Eukaryota</taxon>
        <taxon>Fungi</taxon>
        <taxon>Dikarya</taxon>
        <taxon>Ascomycota</taxon>
        <taxon>Pezizomycotina</taxon>
        <taxon>Sordariomycetes</taxon>
        <taxon>Xylariomycetidae</taxon>
        <taxon>Amphisphaeriales</taxon>
        <taxon>Pseudomassariaceae</taxon>
        <taxon>Pseudomassariella</taxon>
    </lineage>
</organism>
<dbReference type="InterPro" id="IPR000742">
    <property type="entry name" value="EGF"/>
</dbReference>
<keyword evidence="1" id="KW-0245">EGF-like domain</keyword>
<feature type="signal peptide" evidence="2">
    <location>
        <begin position="1"/>
        <end position="21"/>
    </location>
</feature>
<gene>
    <name evidence="4" type="ORF">BCR38DRAFT_425229</name>
</gene>
<feature type="chain" id="PRO_5012869849" description="EGF-like domain-containing protein" evidence="2">
    <location>
        <begin position="22"/>
        <end position="379"/>
    </location>
</feature>
<accession>A0A1Y2EE51</accession>
<comment type="caution">
    <text evidence="4">The sequence shown here is derived from an EMBL/GenBank/DDBJ whole genome shotgun (WGS) entry which is preliminary data.</text>
</comment>
<proteinExistence type="predicted"/>
<dbReference type="OrthoDB" id="6130531at2759"/>